<keyword evidence="9 10" id="KW-0143">Chaperone</keyword>
<keyword evidence="6 10" id="KW-0479">Metal-binding</keyword>
<dbReference type="Pfam" id="PF04055">
    <property type="entry name" value="Radical_SAM"/>
    <property type="match status" value="1"/>
</dbReference>
<evidence type="ECO:0000256" key="6">
    <source>
        <dbReference type="ARBA" id="ARBA00022723"/>
    </source>
</evidence>
<dbReference type="OrthoDB" id="9808022at2"/>
<dbReference type="InterPro" id="IPR006638">
    <property type="entry name" value="Elp3/MiaA/NifB-like_rSAM"/>
</dbReference>
<gene>
    <name evidence="12" type="ORF">CR164_03235</name>
</gene>
<keyword evidence="10" id="KW-0963">Cytoplasm</keyword>
<dbReference type="GO" id="GO:0005737">
    <property type="term" value="C:cytoplasm"/>
    <property type="evidence" value="ECO:0007669"/>
    <property type="project" value="UniProtKB-SubCell"/>
</dbReference>
<dbReference type="PANTHER" id="PTHR13932">
    <property type="entry name" value="COPROPORPHYRINIGEN III OXIDASE"/>
    <property type="match status" value="1"/>
</dbReference>
<reference evidence="13" key="1">
    <citation type="submission" date="2017-10" db="EMBL/GenBank/DDBJ databases">
        <authorList>
            <person name="Gaisin V.A."/>
            <person name="Rysina M.S."/>
            <person name="Grouzdev D.S."/>
        </authorList>
    </citation>
    <scope>NUCLEOTIDE SEQUENCE [LARGE SCALE GENOMIC DNA]</scope>
    <source>
        <strain evidence="13">V1</strain>
    </source>
</reference>
<evidence type="ECO:0000259" key="11">
    <source>
        <dbReference type="PROSITE" id="PS51918"/>
    </source>
</evidence>
<organism evidence="12 13">
    <name type="scientific">Prosthecochloris marina</name>
    <dbReference type="NCBI Taxonomy" id="2017681"/>
    <lineage>
        <taxon>Bacteria</taxon>
        <taxon>Pseudomonadati</taxon>
        <taxon>Chlorobiota</taxon>
        <taxon>Chlorobiia</taxon>
        <taxon>Chlorobiales</taxon>
        <taxon>Chlorobiaceae</taxon>
        <taxon>Prosthecochloris</taxon>
    </lineage>
</organism>
<keyword evidence="4 10" id="KW-0349">Heme</keyword>
<evidence type="ECO:0000256" key="8">
    <source>
        <dbReference type="ARBA" id="ARBA00023014"/>
    </source>
</evidence>
<dbReference type="EMBL" id="PDNZ01000002">
    <property type="protein sequence ID" value="PWW82968.1"/>
    <property type="molecule type" value="Genomic_DNA"/>
</dbReference>
<dbReference type="InterPro" id="IPR007197">
    <property type="entry name" value="rSAM"/>
</dbReference>
<dbReference type="Pfam" id="PF06969">
    <property type="entry name" value="HemN_C"/>
    <property type="match status" value="1"/>
</dbReference>
<dbReference type="PANTHER" id="PTHR13932:SF5">
    <property type="entry name" value="RADICAL S-ADENOSYL METHIONINE DOMAIN-CONTAINING PROTEIN 1, MITOCHONDRIAL"/>
    <property type="match status" value="1"/>
</dbReference>
<evidence type="ECO:0000313" key="12">
    <source>
        <dbReference type="EMBL" id="PWW82968.1"/>
    </source>
</evidence>
<dbReference type="InterPro" id="IPR004559">
    <property type="entry name" value="HemW-like"/>
</dbReference>
<comment type="caution">
    <text evidence="12">The sequence shown here is derived from an EMBL/GenBank/DDBJ whole genome shotgun (WGS) entry which is preliminary data.</text>
</comment>
<accession>A0A317T949</accession>
<dbReference type="InterPro" id="IPR013785">
    <property type="entry name" value="Aldolase_TIM"/>
</dbReference>
<comment type="subcellular location">
    <subcellularLocation>
        <location evidence="10">Cytoplasm</location>
    </subcellularLocation>
</comment>
<keyword evidence="7 10" id="KW-0408">Iron</keyword>
<evidence type="ECO:0000256" key="1">
    <source>
        <dbReference type="ARBA" id="ARBA00001966"/>
    </source>
</evidence>
<name>A0A317T949_9CHLB</name>
<dbReference type="SFLD" id="SFLDF00562">
    <property type="entry name" value="HemN-like__clustered_with_heat"/>
    <property type="match status" value="1"/>
</dbReference>
<feature type="domain" description="Radical SAM core" evidence="11">
    <location>
        <begin position="1"/>
        <end position="229"/>
    </location>
</feature>
<dbReference type="SUPFAM" id="SSF102114">
    <property type="entry name" value="Radical SAM enzymes"/>
    <property type="match status" value="1"/>
</dbReference>
<dbReference type="SFLD" id="SFLDG01065">
    <property type="entry name" value="anaerobic_coproporphyrinogen-I"/>
    <property type="match status" value="1"/>
</dbReference>
<evidence type="ECO:0000256" key="7">
    <source>
        <dbReference type="ARBA" id="ARBA00023004"/>
    </source>
</evidence>
<dbReference type="SMART" id="SM00729">
    <property type="entry name" value="Elp3"/>
    <property type="match status" value="1"/>
</dbReference>
<keyword evidence="13" id="KW-1185">Reference proteome</keyword>
<evidence type="ECO:0000256" key="10">
    <source>
        <dbReference type="RuleBase" id="RU364116"/>
    </source>
</evidence>
<evidence type="ECO:0000256" key="3">
    <source>
        <dbReference type="ARBA" id="ARBA00017228"/>
    </source>
</evidence>
<keyword evidence="10" id="KW-0004">4Fe-4S</keyword>
<dbReference type="Proteomes" id="UP000246278">
    <property type="component" value="Unassembled WGS sequence"/>
</dbReference>
<proteinExistence type="inferred from homology"/>
<keyword evidence="5 10" id="KW-0949">S-adenosyl-L-methionine</keyword>
<dbReference type="SFLD" id="SFLDF00288">
    <property type="entry name" value="HemN-like__clustered_with_nucl"/>
    <property type="match status" value="1"/>
</dbReference>
<dbReference type="NCBIfam" id="TIGR00539">
    <property type="entry name" value="hemN_rel"/>
    <property type="match status" value="1"/>
</dbReference>
<evidence type="ECO:0000256" key="5">
    <source>
        <dbReference type="ARBA" id="ARBA00022691"/>
    </source>
</evidence>
<dbReference type="CDD" id="cd01335">
    <property type="entry name" value="Radical_SAM"/>
    <property type="match status" value="1"/>
</dbReference>
<dbReference type="GO" id="GO:0006779">
    <property type="term" value="P:porphyrin-containing compound biosynthetic process"/>
    <property type="evidence" value="ECO:0007669"/>
    <property type="project" value="InterPro"/>
</dbReference>
<dbReference type="InterPro" id="IPR058240">
    <property type="entry name" value="rSAM_sf"/>
</dbReference>
<dbReference type="SFLD" id="SFLDS00029">
    <property type="entry name" value="Radical_SAM"/>
    <property type="match status" value="1"/>
</dbReference>
<dbReference type="GO" id="GO:0004109">
    <property type="term" value="F:coproporphyrinogen oxidase activity"/>
    <property type="evidence" value="ECO:0007669"/>
    <property type="project" value="InterPro"/>
</dbReference>
<sequence>MTRLHCYVHVPFCRERCSYCDFFLVTRQDLLGRFFSALHSETSERLAALRESTVHSIHFGGGTPSLVPVVYLENWLEALSRHVSLSDDAEITLEANPEDLTNEKLYELAALGVNRLSIGVQSFIPEKLRALGRLHTAEEALRVTDMALDLIGNVSVDLICGVEGESPDIWAQDLDTAISSGVPHVSVYMLTLEKKTRLESFVRKGLVTLPDEGAQALMYMMACERLDAEGFEHYEVSNFSKPGFFSRYNLGCWQRESYLGFGPSAHSFLVSGDHELRSANASSLIRYMSSPREAQEYREMLSREERADEKVFLSLRLSSGLELVHLMQYHEGNDAVLENVDRLKKQGLIEFRNGVIKVSRKGFLFADKVAEELLPVRMRD</sequence>
<dbReference type="GO" id="GO:0046872">
    <property type="term" value="F:metal ion binding"/>
    <property type="evidence" value="ECO:0007669"/>
    <property type="project" value="UniProtKB-UniRule"/>
</dbReference>
<comment type="cofactor">
    <cofactor evidence="1">
        <name>[4Fe-4S] cluster</name>
        <dbReference type="ChEBI" id="CHEBI:49883"/>
    </cofactor>
</comment>
<dbReference type="InterPro" id="IPR034505">
    <property type="entry name" value="Coproporphyrinogen-III_oxidase"/>
</dbReference>
<dbReference type="PROSITE" id="PS51918">
    <property type="entry name" value="RADICAL_SAM"/>
    <property type="match status" value="1"/>
</dbReference>
<evidence type="ECO:0000313" key="13">
    <source>
        <dbReference type="Proteomes" id="UP000246278"/>
    </source>
</evidence>
<comment type="function">
    <text evidence="10">Probably acts as a heme chaperone, transferring heme to an unknown acceptor. Binds one molecule of heme per monomer, possibly covalently. Binds 1 [4Fe-4S] cluster. The cluster is coordinated with 3 cysteines and an exchangeable S-adenosyl-L-methionine.</text>
</comment>
<dbReference type="GO" id="GO:0051539">
    <property type="term" value="F:4 iron, 4 sulfur cluster binding"/>
    <property type="evidence" value="ECO:0007669"/>
    <property type="project" value="UniProtKB-UniRule"/>
</dbReference>
<dbReference type="Gene3D" id="3.20.20.70">
    <property type="entry name" value="Aldolase class I"/>
    <property type="match status" value="1"/>
</dbReference>
<protein>
    <recommendedName>
        <fullName evidence="3 10">Heme chaperone HemW</fullName>
    </recommendedName>
</protein>
<evidence type="ECO:0000256" key="9">
    <source>
        <dbReference type="ARBA" id="ARBA00023186"/>
    </source>
</evidence>
<comment type="similarity">
    <text evidence="2">Belongs to the anaerobic coproporphyrinogen-III oxidase family. HemW subfamily.</text>
</comment>
<dbReference type="AlphaFoldDB" id="A0A317T949"/>
<evidence type="ECO:0000256" key="4">
    <source>
        <dbReference type="ARBA" id="ARBA00022617"/>
    </source>
</evidence>
<evidence type="ECO:0000256" key="2">
    <source>
        <dbReference type="ARBA" id="ARBA00006100"/>
    </source>
</evidence>
<keyword evidence="8 10" id="KW-0411">Iron-sulfur</keyword>
<dbReference type="InterPro" id="IPR010723">
    <property type="entry name" value="HemN_C"/>
</dbReference>